<dbReference type="GO" id="GO:0005506">
    <property type="term" value="F:iron ion binding"/>
    <property type="evidence" value="ECO:0007669"/>
    <property type="project" value="InterPro"/>
</dbReference>
<dbReference type="InterPro" id="IPR050597">
    <property type="entry name" value="Cytochrome_c_Oxidase_Subunit"/>
</dbReference>
<evidence type="ECO:0000259" key="8">
    <source>
        <dbReference type="PROSITE" id="PS51007"/>
    </source>
</evidence>
<evidence type="ECO:0000256" key="5">
    <source>
        <dbReference type="ARBA" id="ARBA00022764"/>
    </source>
</evidence>
<dbReference type="AlphaFoldDB" id="A0A381Y7G4"/>
<evidence type="ECO:0000256" key="6">
    <source>
        <dbReference type="ARBA" id="ARBA00022982"/>
    </source>
</evidence>
<dbReference type="InterPro" id="IPR009056">
    <property type="entry name" value="Cyt_c-like_dom"/>
</dbReference>
<evidence type="ECO:0000313" key="9">
    <source>
        <dbReference type="EMBL" id="SVA72945.1"/>
    </source>
</evidence>
<reference evidence="9" key="1">
    <citation type="submission" date="2018-05" db="EMBL/GenBank/DDBJ databases">
        <authorList>
            <person name="Lanie J.A."/>
            <person name="Ng W.-L."/>
            <person name="Kazmierczak K.M."/>
            <person name="Andrzejewski T.M."/>
            <person name="Davidsen T.M."/>
            <person name="Wayne K.J."/>
            <person name="Tettelin H."/>
            <person name="Glass J.I."/>
            <person name="Rusch D."/>
            <person name="Podicherti R."/>
            <person name="Tsui H.-C.T."/>
            <person name="Winkler M.E."/>
        </authorList>
    </citation>
    <scope>NUCLEOTIDE SEQUENCE</scope>
</reference>
<keyword evidence="3" id="KW-0349">Heme</keyword>
<feature type="domain" description="Cytochrome c" evidence="8">
    <location>
        <begin position="26"/>
        <end position="113"/>
    </location>
</feature>
<name>A0A381Y7G4_9ZZZZ</name>
<keyword evidence="7" id="KW-0408">Iron</keyword>
<dbReference type="PROSITE" id="PS51007">
    <property type="entry name" value="CYTC"/>
    <property type="match status" value="2"/>
</dbReference>
<dbReference type="PANTHER" id="PTHR33751">
    <property type="entry name" value="CBB3-TYPE CYTOCHROME C OXIDASE SUBUNIT FIXP"/>
    <property type="match status" value="1"/>
</dbReference>
<evidence type="ECO:0000256" key="1">
    <source>
        <dbReference type="ARBA" id="ARBA00004418"/>
    </source>
</evidence>
<dbReference type="GO" id="GO:0020037">
    <property type="term" value="F:heme binding"/>
    <property type="evidence" value="ECO:0007669"/>
    <property type="project" value="InterPro"/>
</dbReference>
<dbReference type="Gene3D" id="1.10.760.10">
    <property type="entry name" value="Cytochrome c-like domain"/>
    <property type="match status" value="2"/>
</dbReference>
<proteinExistence type="predicted"/>
<protein>
    <recommendedName>
        <fullName evidence="8">Cytochrome c domain-containing protein</fullName>
    </recommendedName>
</protein>
<comment type="subcellular location">
    <subcellularLocation>
        <location evidence="1">Periplasm</location>
    </subcellularLocation>
</comment>
<keyword evidence="2" id="KW-0813">Transport</keyword>
<keyword evidence="6" id="KW-0249">Electron transport</keyword>
<dbReference type="InterPro" id="IPR024167">
    <property type="entry name" value="Cytochrome_c4-like"/>
</dbReference>
<evidence type="ECO:0000256" key="4">
    <source>
        <dbReference type="ARBA" id="ARBA00022723"/>
    </source>
</evidence>
<gene>
    <name evidence="9" type="ORF">METZ01_LOCUS125799</name>
</gene>
<dbReference type="PANTHER" id="PTHR33751:SF9">
    <property type="entry name" value="CYTOCHROME C4"/>
    <property type="match status" value="1"/>
</dbReference>
<organism evidence="9">
    <name type="scientific">marine metagenome</name>
    <dbReference type="NCBI Taxonomy" id="408172"/>
    <lineage>
        <taxon>unclassified sequences</taxon>
        <taxon>metagenomes</taxon>
        <taxon>ecological metagenomes</taxon>
    </lineage>
</organism>
<keyword evidence="4" id="KW-0479">Metal-binding</keyword>
<dbReference type="PIRSF" id="PIRSF000005">
    <property type="entry name" value="Cytochrome_c4"/>
    <property type="match status" value="1"/>
</dbReference>
<keyword evidence="5" id="KW-0574">Periplasm</keyword>
<feature type="domain" description="Cytochrome c" evidence="8">
    <location>
        <begin position="124"/>
        <end position="211"/>
    </location>
</feature>
<dbReference type="EMBL" id="UINC01017560">
    <property type="protein sequence ID" value="SVA72945.1"/>
    <property type="molecule type" value="Genomic_DNA"/>
</dbReference>
<dbReference type="GO" id="GO:0042597">
    <property type="term" value="C:periplasmic space"/>
    <property type="evidence" value="ECO:0007669"/>
    <property type="project" value="UniProtKB-SubCell"/>
</dbReference>
<dbReference type="InterPro" id="IPR036909">
    <property type="entry name" value="Cyt_c-like_dom_sf"/>
</dbReference>
<evidence type="ECO:0000256" key="3">
    <source>
        <dbReference type="ARBA" id="ARBA00022617"/>
    </source>
</evidence>
<dbReference type="Pfam" id="PF00034">
    <property type="entry name" value="Cytochrom_C"/>
    <property type="match status" value="2"/>
</dbReference>
<dbReference type="SUPFAM" id="SSF46626">
    <property type="entry name" value="Cytochrome c"/>
    <property type="match status" value="2"/>
</dbReference>
<evidence type="ECO:0000256" key="2">
    <source>
        <dbReference type="ARBA" id="ARBA00022448"/>
    </source>
</evidence>
<dbReference type="GO" id="GO:0009055">
    <property type="term" value="F:electron transfer activity"/>
    <property type="evidence" value="ECO:0007669"/>
    <property type="project" value="InterPro"/>
</dbReference>
<evidence type="ECO:0000256" key="7">
    <source>
        <dbReference type="ARBA" id="ARBA00023004"/>
    </source>
</evidence>
<accession>A0A381Y7G4</accession>
<sequence>MDKLKFSTVLLTISFLVTAQHVYAQGDVARGEVEFAVCAVCHGVNGEGNATLNSPRISGMEPYYTVRQLQYFRDGLRAPDASDIYGTQMRAISMTLEGDQVLQDLAAYIETLDSLSSAATIVGADINAGKASYALCQACHAPDGTGNEALNTPSLVGQHDWYVERQIMNYRDSIRGASPQDIFGAQMRPMVGTLASDEAVTNVAAYIKTLQ</sequence>